<dbReference type="GO" id="GO:0032259">
    <property type="term" value="P:methylation"/>
    <property type="evidence" value="ECO:0007669"/>
    <property type="project" value="UniProtKB-KW"/>
</dbReference>
<dbReference type="InterPro" id="IPR046820">
    <property type="entry name" value="MmeI_TRD"/>
</dbReference>
<sequence length="1070" mass="119962">MLAARKQAEDYARALPVEHGYPPFLLVVDVGHVIEVYADFSGQGKNYAHFPDRQSYRIGSDDLRDPKVQARLKAIWDNPSLLDPTRISAEVTKDIAERLAKIAKRLEGRYDAKDVAEFLMRCLFTMFAEDVELIPEKGFHKLLGKMKDTPENFVPALESLWEAMDLGHYAPNLNAVMRRFNGGLFKKRAALPLDREDIVELWVAAGKNWSQVEPAIFGTLLERALNPRERSKLGAHYTPRTYVERLVIPTIIEPLRADWELVQGQVKELRDKGDNVGALAAAKAYHHKLCTTRVLDPACGTGNFLYVSLELMKRLEGEVLEALDDLGEDQRRFAMEGETVSPRQFYGLELNPRAVPIADLVLWIGYLKWQLRTSGLTSITDPVLHAYGTIVQQDAVIAYQAREVDRDGSGEPIRIWDGTSHVSSPVTGQLVPDQTARMETYRYRNPTSAAWPEVEFIVGNPPFIGNKLLRRRLGNGYVDALYAAYADMPNSYDFVTYWWAKAANLLQEGAIRRFGFVTTKTIAQVSNRKVLKDLTASGKFGILFAVPNHPWFNDADTAAVRVAFTVAGAAGPPSVLSLVKSEKRNKRGEAPSVDLETRTGTINSDLTTGIDATDAKELLANSQLSFQGCKLGHDNFQIAEAHSLLRTYRGELPVLRKYIGGDQIKDGAEPNYVIDFFGLSESAARETAPAAYQHLLDHVKPHKDEVRRASHRNRWWLFGEPRPELRDALQGQTRYLATVEVSKHRYFVPVTWPDVLVDGSVIAIALGEPANSAVLHSRLHCVWALRLGGRMGAGNDPRYQNSLVFDRFPFPLSVDPKLMPSHPLFAQRERLRELGEGLHAFRRQRLAEHPFLTMTSMYNVLERIRELDNGCDVPPLTDVERDLHQAGLISVLKDIHDNIDRAVLSAYGCEDLIPELVGKPGATVPSPHKEETQEQAEQELLTRLVALNRERAAEEKRGVVRWLRPDYQIPKLGGKASSDDEHVGMLDVQLPSNGERLRWPSDGLEQIRLVRDLLAKAPAPTPPDAIASVFDGRNTEKRKGRVAEVLETLVATGMARTGDVEGQRRYFLPR</sequence>
<organism evidence="9 10">
    <name type="scientific">Rhizobium deserti</name>
    <dbReference type="NCBI Taxonomy" id="2547961"/>
    <lineage>
        <taxon>Bacteria</taxon>
        <taxon>Pseudomonadati</taxon>
        <taxon>Pseudomonadota</taxon>
        <taxon>Alphaproteobacteria</taxon>
        <taxon>Hyphomicrobiales</taxon>
        <taxon>Rhizobiaceae</taxon>
        <taxon>Rhizobium/Agrobacterium group</taxon>
        <taxon>Rhizobium</taxon>
    </lineage>
</organism>
<dbReference type="PANTHER" id="PTHR33841">
    <property type="entry name" value="DNA METHYLTRANSFERASE YEEA-RELATED"/>
    <property type="match status" value="1"/>
</dbReference>
<feature type="domain" description="MmeI-like target recognition" evidence="7">
    <location>
        <begin position="637"/>
        <end position="811"/>
    </location>
</feature>
<dbReference type="PANTHER" id="PTHR33841:SF1">
    <property type="entry name" value="DNA METHYLTRANSFERASE A"/>
    <property type="match status" value="1"/>
</dbReference>
<keyword evidence="3 9" id="KW-0808">Transferase</keyword>
<dbReference type="EMBL" id="SMTL01000002">
    <property type="protein sequence ID" value="TDK37613.1"/>
    <property type="molecule type" value="Genomic_DNA"/>
</dbReference>
<evidence type="ECO:0000313" key="9">
    <source>
        <dbReference type="EMBL" id="TDK37613.1"/>
    </source>
</evidence>
<dbReference type="EC" id="2.1.1.72" evidence="1"/>
<gene>
    <name evidence="9" type="ORF">E2F50_08985</name>
</gene>
<dbReference type="InterPro" id="IPR046819">
    <property type="entry name" value="MmeI_hel"/>
</dbReference>
<dbReference type="Proteomes" id="UP000295238">
    <property type="component" value="Unassembled WGS sequence"/>
</dbReference>
<dbReference type="InterPro" id="IPR046816">
    <property type="entry name" value="MmeI_Mtase"/>
</dbReference>
<dbReference type="Pfam" id="PF20473">
    <property type="entry name" value="MmeI_Mtase"/>
    <property type="match status" value="1"/>
</dbReference>
<reference evidence="9 10" key="1">
    <citation type="submission" date="2019-03" db="EMBL/GenBank/DDBJ databases">
        <title>Rhizobium sp. nov., an bacterium isolated from biocrust in Mu Us Desert.</title>
        <authorList>
            <person name="Lixiong L."/>
        </authorList>
    </citation>
    <scope>NUCLEOTIDE SEQUENCE [LARGE SCALE GENOMIC DNA]</scope>
    <source>
        <strain evidence="9 10">SPY-1</strain>
    </source>
</reference>
<feature type="domain" description="MmeI-like helicase spacer" evidence="6">
    <location>
        <begin position="114"/>
        <end position="185"/>
    </location>
</feature>
<name>A0A4R5ULB7_9HYPH</name>
<evidence type="ECO:0000256" key="1">
    <source>
        <dbReference type="ARBA" id="ARBA00011900"/>
    </source>
</evidence>
<keyword evidence="2 9" id="KW-0489">Methyltransferase</keyword>
<protein>
    <recommendedName>
        <fullName evidence="1">site-specific DNA-methyltransferase (adenine-specific)</fullName>
        <ecNumber evidence="1">2.1.1.72</ecNumber>
    </recommendedName>
</protein>
<dbReference type="Pfam" id="PF20464">
    <property type="entry name" value="MmeI_N"/>
    <property type="match status" value="1"/>
</dbReference>
<evidence type="ECO:0000256" key="4">
    <source>
        <dbReference type="ARBA" id="ARBA00047942"/>
    </source>
</evidence>
<evidence type="ECO:0000259" key="8">
    <source>
        <dbReference type="Pfam" id="PF20473"/>
    </source>
</evidence>
<feature type="domain" description="MmeI-like DNA-methyltransferase" evidence="8">
    <location>
        <begin position="283"/>
        <end position="562"/>
    </location>
</feature>
<dbReference type="InterPro" id="IPR050953">
    <property type="entry name" value="N4_N6_ade-DNA_methylase"/>
</dbReference>
<dbReference type="Pfam" id="PF20466">
    <property type="entry name" value="MmeI_TRD"/>
    <property type="match status" value="1"/>
</dbReference>
<evidence type="ECO:0000259" key="5">
    <source>
        <dbReference type="Pfam" id="PF20464"/>
    </source>
</evidence>
<proteinExistence type="predicted"/>
<dbReference type="Pfam" id="PF20465">
    <property type="entry name" value="MmeI_hel"/>
    <property type="match status" value="1"/>
</dbReference>
<dbReference type="SUPFAM" id="SSF53335">
    <property type="entry name" value="S-adenosyl-L-methionine-dependent methyltransferases"/>
    <property type="match status" value="1"/>
</dbReference>
<comment type="catalytic activity">
    <reaction evidence="4">
        <text>a 2'-deoxyadenosine in DNA + S-adenosyl-L-methionine = an N(6)-methyl-2'-deoxyadenosine in DNA + S-adenosyl-L-homocysteine + H(+)</text>
        <dbReference type="Rhea" id="RHEA:15197"/>
        <dbReference type="Rhea" id="RHEA-COMP:12418"/>
        <dbReference type="Rhea" id="RHEA-COMP:12419"/>
        <dbReference type="ChEBI" id="CHEBI:15378"/>
        <dbReference type="ChEBI" id="CHEBI:57856"/>
        <dbReference type="ChEBI" id="CHEBI:59789"/>
        <dbReference type="ChEBI" id="CHEBI:90615"/>
        <dbReference type="ChEBI" id="CHEBI:90616"/>
        <dbReference type="EC" id="2.1.1.72"/>
    </reaction>
</comment>
<evidence type="ECO:0000256" key="3">
    <source>
        <dbReference type="ARBA" id="ARBA00022679"/>
    </source>
</evidence>
<dbReference type="GO" id="GO:0009007">
    <property type="term" value="F:site-specific DNA-methyltransferase (adenine-specific) activity"/>
    <property type="evidence" value="ECO:0007669"/>
    <property type="project" value="UniProtKB-EC"/>
</dbReference>
<accession>A0A4R5ULB7</accession>
<dbReference type="AlphaFoldDB" id="A0A4R5ULB7"/>
<dbReference type="PRINTS" id="PR00507">
    <property type="entry name" value="N12N6MTFRASE"/>
</dbReference>
<evidence type="ECO:0000313" key="10">
    <source>
        <dbReference type="Proteomes" id="UP000295238"/>
    </source>
</evidence>
<dbReference type="InterPro" id="IPR029063">
    <property type="entry name" value="SAM-dependent_MTases_sf"/>
</dbReference>
<dbReference type="Gene3D" id="3.40.50.150">
    <property type="entry name" value="Vaccinia Virus protein VP39"/>
    <property type="match status" value="1"/>
</dbReference>
<evidence type="ECO:0000256" key="2">
    <source>
        <dbReference type="ARBA" id="ARBA00022603"/>
    </source>
</evidence>
<evidence type="ECO:0000259" key="7">
    <source>
        <dbReference type="Pfam" id="PF20466"/>
    </source>
</evidence>
<feature type="domain" description="MmeI-like N-terminal" evidence="5">
    <location>
        <begin position="1"/>
        <end position="107"/>
    </location>
</feature>
<evidence type="ECO:0000259" key="6">
    <source>
        <dbReference type="Pfam" id="PF20465"/>
    </source>
</evidence>
<dbReference type="OrthoDB" id="9806213at2"/>
<dbReference type="InterPro" id="IPR046817">
    <property type="entry name" value="MmeI_N"/>
</dbReference>
<comment type="caution">
    <text evidence="9">The sequence shown here is derived from an EMBL/GenBank/DDBJ whole genome shotgun (WGS) entry which is preliminary data.</text>
</comment>
<keyword evidence="10" id="KW-1185">Reference proteome</keyword>